<evidence type="ECO:0000256" key="1">
    <source>
        <dbReference type="SAM" id="MobiDB-lite"/>
    </source>
</evidence>
<dbReference type="AlphaFoldDB" id="A0A0D9XV28"/>
<dbReference type="Gramene" id="LPERR11G18610.1">
    <property type="protein sequence ID" value="LPERR11G18610.1"/>
    <property type="gene ID" value="LPERR11G18610"/>
</dbReference>
<evidence type="ECO:0000313" key="2">
    <source>
        <dbReference type="EnsemblPlants" id="LPERR11G18610.1"/>
    </source>
</evidence>
<feature type="compositionally biased region" description="Polar residues" evidence="1">
    <location>
        <begin position="97"/>
        <end position="110"/>
    </location>
</feature>
<accession>A0A0D9XV28</accession>
<proteinExistence type="predicted"/>
<feature type="compositionally biased region" description="Basic residues" evidence="1">
    <location>
        <begin position="40"/>
        <end position="51"/>
    </location>
</feature>
<name>A0A0D9XV28_9ORYZ</name>
<evidence type="ECO:0000313" key="3">
    <source>
        <dbReference type="Proteomes" id="UP000032180"/>
    </source>
</evidence>
<reference evidence="2" key="3">
    <citation type="submission" date="2015-04" db="UniProtKB">
        <authorList>
            <consortium name="EnsemblPlants"/>
        </authorList>
    </citation>
    <scope>IDENTIFICATION</scope>
</reference>
<feature type="compositionally biased region" description="Basic and acidic residues" evidence="1">
    <location>
        <begin position="1"/>
        <end position="12"/>
    </location>
</feature>
<sequence>MQRELPRNDAPKKVTTCNAAAARKERKDNASKEGNDAHMPRRRQAGQRHGKAFANASTPPIKAPFTQTTSEQSKPPHKRSKLDPTNSKDKLVAILKTPTTGRQHLQQAKVSSAPEGSPWWKPERRESTWPTTNCGPVWTSCSIPVPSQSELSSS</sequence>
<reference evidence="3" key="2">
    <citation type="submission" date="2013-12" db="EMBL/GenBank/DDBJ databases">
        <authorList>
            <person name="Yu Y."/>
            <person name="Lee S."/>
            <person name="de Baynast K."/>
            <person name="Wissotski M."/>
            <person name="Liu L."/>
            <person name="Talag J."/>
            <person name="Goicoechea J."/>
            <person name="Angelova A."/>
            <person name="Jetty R."/>
            <person name="Kudrna D."/>
            <person name="Golser W."/>
            <person name="Rivera L."/>
            <person name="Zhang J."/>
            <person name="Wing R."/>
        </authorList>
    </citation>
    <scope>NUCLEOTIDE SEQUENCE</scope>
</reference>
<feature type="compositionally biased region" description="Polar residues" evidence="1">
    <location>
        <begin position="128"/>
        <end position="137"/>
    </location>
</feature>
<feature type="compositionally biased region" description="Basic and acidic residues" evidence="1">
    <location>
        <begin position="22"/>
        <end position="39"/>
    </location>
</feature>
<organism evidence="2 3">
    <name type="scientific">Leersia perrieri</name>
    <dbReference type="NCBI Taxonomy" id="77586"/>
    <lineage>
        <taxon>Eukaryota</taxon>
        <taxon>Viridiplantae</taxon>
        <taxon>Streptophyta</taxon>
        <taxon>Embryophyta</taxon>
        <taxon>Tracheophyta</taxon>
        <taxon>Spermatophyta</taxon>
        <taxon>Magnoliopsida</taxon>
        <taxon>Liliopsida</taxon>
        <taxon>Poales</taxon>
        <taxon>Poaceae</taxon>
        <taxon>BOP clade</taxon>
        <taxon>Oryzoideae</taxon>
        <taxon>Oryzeae</taxon>
        <taxon>Oryzinae</taxon>
        <taxon>Leersia</taxon>
    </lineage>
</organism>
<dbReference type="HOGENOM" id="CLU_1706819_0_0_1"/>
<keyword evidence="3" id="KW-1185">Reference proteome</keyword>
<dbReference type="Proteomes" id="UP000032180">
    <property type="component" value="Chromosome 11"/>
</dbReference>
<dbReference type="EnsemblPlants" id="LPERR11G18610.1">
    <property type="protein sequence ID" value="LPERR11G18610.1"/>
    <property type="gene ID" value="LPERR11G18610"/>
</dbReference>
<reference evidence="2 3" key="1">
    <citation type="submission" date="2012-08" db="EMBL/GenBank/DDBJ databases">
        <title>Oryza genome evolution.</title>
        <authorList>
            <person name="Wing R.A."/>
        </authorList>
    </citation>
    <scope>NUCLEOTIDE SEQUENCE</scope>
</reference>
<protein>
    <submittedName>
        <fullName evidence="2">Uncharacterized protein</fullName>
    </submittedName>
</protein>
<feature type="region of interest" description="Disordered" evidence="1">
    <location>
        <begin position="1"/>
        <end position="137"/>
    </location>
</feature>